<dbReference type="EMBL" id="JAERTZ010000013">
    <property type="protein sequence ID" value="MBL1376774.1"/>
    <property type="molecule type" value="Genomic_DNA"/>
</dbReference>
<dbReference type="RefSeq" id="WP_202082965.1">
    <property type="nucleotide sequence ID" value="NZ_JAERTZ010000013.1"/>
</dbReference>
<evidence type="ECO:0000256" key="4">
    <source>
        <dbReference type="ARBA" id="ARBA00022989"/>
    </source>
</evidence>
<dbReference type="InterPro" id="IPR004089">
    <property type="entry name" value="MCPsignal_dom"/>
</dbReference>
<dbReference type="CDD" id="cd11386">
    <property type="entry name" value="MCP_signal"/>
    <property type="match status" value="1"/>
</dbReference>
<keyword evidence="13" id="KW-1185">Reference proteome</keyword>
<evidence type="ECO:0000259" key="11">
    <source>
        <dbReference type="PROSITE" id="PS50192"/>
    </source>
</evidence>
<feature type="domain" description="Methyl-accepting transducer" evidence="10">
    <location>
        <begin position="275"/>
        <end position="511"/>
    </location>
</feature>
<evidence type="ECO:0000256" key="6">
    <source>
        <dbReference type="ARBA" id="ARBA00023224"/>
    </source>
</evidence>
<reference evidence="13" key="1">
    <citation type="submission" date="2021-01" db="EMBL/GenBank/DDBJ databases">
        <title>Genome public.</title>
        <authorList>
            <person name="Liu C."/>
            <person name="Sun Q."/>
        </authorList>
    </citation>
    <scope>NUCLEOTIDE SEQUENCE [LARGE SCALE GENOMIC DNA]</scope>
    <source>
        <strain evidence="13">CGMCC 1.18722</strain>
    </source>
</reference>
<evidence type="ECO:0000256" key="8">
    <source>
        <dbReference type="PROSITE-ProRule" id="PRU00284"/>
    </source>
</evidence>
<dbReference type="SMART" id="SM00283">
    <property type="entry name" value="MA"/>
    <property type="match status" value="1"/>
</dbReference>
<name>A0ABS1QPI6_9GAMM</name>
<evidence type="ECO:0000256" key="2">
    <source>
        <dbReference type="ARBA" id="ARBA00022519"/>
    </source>
</evidence>
<dbReference type="PROSITE" id="PS50192">
    <property type="entry name" value="T_SNARE"/>
    <property type="match status" value="1"/>
</dbReference>
<dbReference type="Proteomes" id="UP000638570">
    <property type="component" value="Unassembled WGS sequence"/>
</dbReference>
<keyword evidence="2" id="KW-0997">Cell inner membrane</keyword>
<dbReference type="SUPFAM" id="SSF58104">
    <property type="entry name" value="Methyl-accepting chemotaxis protein (MCP) signaling domain"/>
    <property type="match status" value="1"/>
</dbReference>
<dbReference type="InterPro" id="IPR000727">
    <property type="entry name" value="T_SNARE_dom"/>
</dbReference>
<keyword evidence="4 9" id="KW-1133">Transmembrane helix</keyword>
<sequence length="558" mass="59971">MNKSLTLKAIIRLVFLVVLALALSLGAALYLLLQSQQGVSRAQEERYQYFNSANMLRLYSSELSTHIRNYVVTGNQDKLTAYHGVLAITEGKAPRVDGRILSNEQLLAEMVLSPAEMNLLEQGRRATLAMVELEGQAITLARAGELQQAQARVLGPDYDRERGILTKAVNDFISLLLARQSEQLQAQERRNGQMVSLMVAMVLLLVGLSLVLGWTLRRTVLQPLGAEPGEMERVAASIADGDLSLAFAPGTRGVYGKLHHMTDKLRELIGQINQSSTGLASAAEETSAVSLQTSSNLSRQQQDTEQVATAINEMSATVQEVSHNTNQAAESARAAHEAAEQGKQVVQQTVGFISRLAEEVATTGQVVQSLADSSNQISSVVQVIQEIADRTNLLALNAAIEAARAGEQGRGFAVVATEVRNLAEQTQQSSQEIVTTITKLQADADLAMAAMASGQAQAEQTVTRAREAEQALELISAAVQTIHDMNTQIASAVDEQAAVTEDISRNISNIHAMGGETAAGAEQTASASRELAQLAEQLQLAVQGFRLERSEPGLSTRR</sequence>
<feature type="domain" description="T-SNARE coiled-coil homology" evidence="11">
    <location>
        <begin position="462"/>
        <end position="511"/>
    </location>
</feature>
<comment type="subcellular location">
    <subcellularLocation>
        <location evidence="1">Cell inner membrane</location>
        <topology evidence="1">Multi-pass membrane protein</topology>
    </subcellularLocation>
</comment>
<accession>A0ABS1QPI6</accession>
<keyword evidence="2" id="KW-1003">Cell membrane</keyword>
<evidence type="ECO:0000256" key="1">
    <source>
        <dbReference type="ARBA" id="ARBA00004429"/>
    </source>
</evidence>
<dbReference type="PROSITE" id="PS50111">
    <property type="entry name" value="CHEMOTAXIS_TRANSDUC_2"/>
    <property type="match status" value="1"/>
</dbReference>
<evidence type="ECO:0000256" key="9">
    <source>
        <dbReference type="SAM" id="Phobius"/>
    </source>
</evidence>
<comment type="caution">
    <text evidence="12">The sequence shown here is derived from an EMBL/GenBank/DDBJ whole genome shotgun (WGS) entry which is preliminary data.</text>
</comment>
<feature type="transmembrane region" description="Helical" evidence="9">
    <location>
        <begin position="12"/>
        <end position="33"/>
    </location>
</feature>
<evidence type="ECO:0000256" key="3">
    <source>
        <dbReference type="ARBA" id="ARBA00022692"/>
    </source>
</evidence>
<keyword evidence="6 8" id="KW-0807">Transducer</keyword>
<dbReference type="InterPro" id="IPR004090">
    <property type="entry name" value="Chemotax_Me-accpt_rcpt"/>
</dbReference>
<comment type="similarity">
    <text evidence="7">Belongs to the methyl-accepting chemotaxis (MCP) protein family.</text>
</comment>
<evidence type="ECO:0000259" key="10">
    <source>
        <dbReference type="PROSITE" id="PS50111"/>
    </source>
</evidence>
<evidence type="ECO:0000313" key="13">
    <source>
        <dbReference type="Proteomes" id="UP000638570"/>
    </source>
</evidence>
<proteinExistence type="inferred from homology"/>
<keyword evidence="3 9" id="KW-0812">Transmembrane</keyword>
<evidence type="ECO:0000256" key="7">
    <source>
        <dbReference type="ARBA" id="ARBA00029447"/>
    </source>
</evidence>
<dbReference type="PANTHER" id="PTHR32089">
    <property type="entry name" value="METHYL-ACCEPTING CHEMOTAXIS PROTEIN MCPB"/>
    <property type="match status" value="1"/>
</dbReference>
<evidence type="ECO:0000256" key="5">
    <source>
        <dbReference type="ARBA" id="ARBA00023136"/>
    </source>
</evidence>
<keyword evidence="5 9" id="KW-0472">Membrane</keyword>
<protein>
    <submittedName>
        <fullName evidence="12">Methyl-accepting chemotaxis protein</fullName>
    </submittedName>
</protein>
<dbReference type="Pfam" id="PF00015">
    <property type="entry name" value="MCPsignal"/>
    <property type="match status" value="1"/>
</dbReference>
<dbReference type="PRINTS" id="PR00260">
    <property type="entry name" value="CHEMTRNSDUCR"/>
</dbReference>
<organism evidence="12 13">
    <name type="scientific">Zobellella iuensis</name>
    <dbReference type="NCBI Taxonomy" id="2803811"/>
    <lineage>
        <taxon>Bacteria</taxon>
        <taxon>Pseudomonadati</taxon>
        <taxon>Pseudomonadota</taxon>
        <taxon>Gammaproteobacteria</taxon>
        <taxon>Aeromonadales</taxon>
        <taxon>Aeromonadaceae</taxon>
        <taxon>Zobellella</taxon>
    </lineage>
</organism>
<feature type="transmembrane region" description="Helical" evidence="9">
    <location>
        <begin position="195"/>
        <end position="216"/>
    </location>
</feature>
<dbReference type="PANTHER" id="PTHR32089:SF119">
    <property type="entry name" value="METHYL-ACCEPTING CHEMOTAXIS PROTEIN CTPL"/>
    <property type="match status" value="1"/>
</dbReference>
<evidence type="ECO:0000313" key="12">
    <source>
        <dbReference type="EMBL" id="MBL1376774.1"/>
    </source>
</evidence>
<gene>
    <name evidence="12" type="ORF">JKV55_05410</name>
</gene>
<dbReference type="Gene3D" id="1.10.287.950">
    <property type="entry name" value="Methyl-accepting chemotaxis protein"/>
    <property type="match status" value="1"/>
</dbReference>